<accession>A0A919Y215</accession>
<evidence type="ECO:0000313" key="1">
    <source>
        <dbReference type="EMBL" id="GIO40640.1"/>
    </source>
</evidence>
<sequence>MYQIKIFQSDDLASLEQEANAYLSELSEVVEVDVKYQIEHRAMSSLALKPDLRHTIILTMH</sequence>
<evidence type="ECO:0000313" key="2">
    <source>
        <dbReference type="Proteomes" id="UP000678895"/>
    </source>
</evidence>
<name>A0A919Y215_9BACL</name>
<comment type="caution">
    <text evidence="1">The sequence shown here is derived from an EMBL/GenBank/DDBJ whole genome shotgun (WGS) entry which is preliminary data.</text>
</comment>
<dbReference type="Pfam" id="PF10957">
    <property type="entry name" value="Spore_Cse60"/>
    <property type="match status" value="1"/>
</dbReference>
<dbReference type="EMBL" id="BORS01000001">
    <property type="protein sequence ID" value="GIO40640.1"/>
    <property type="molecule type" value="Genomic_DNA"/>
</dbReference>
<gene>
    <name evidence="1" type="ORF">J41TS4_03980</name>
</gene>
<keyword evidence="2" id="KW-1185">Reference proteome</keyword>
<organism evidence="1 2">
    <name type="scientific">Paenibacillus apis</name>
    <dbReference type="NCBI Taxonomy" id="1792174"/>
    <lineage>
        <taxon>Bacteria</taxon>
        <taxon>Bacillati</taxon>
        <taxon>Bacillota</taxon>
        <taxon>Bacilli</taxon>
        <taxon>Bacillales</taxon>
        <taxon>Paenibacillaceae</taxon>
        <taxon>Paenibacillus</taxon>
    </lineage>
</organism>
<reference evidence="1" key="1">
    <citation type="submission" date="2021-03" db="EMBL/GenBank/DDBJ databases">
        <title>Antimicrobial resistance genes in bacteria isolated from Japanese honey, and their potential for conferring macrolide and lincosamide resistance in the American foulbrood pathogen Paenibacillus larvae.</title>
        <authorList>
            <person name="Okamoto M."/>
            <person name="Kumagai M."/>
            <person name="Kanamori H."/>
            <person name="Takamatsu D."/>
        </authorList>
    </citation>
    <scope>NUCLEOTIDE SEQUENCE</scope>
    <source>
        <strain evidence="1">J41TS4</strain>
    </source>
</reference>
<protein>
    <recommendedName>
        <fullName evidence="3">Sporulation protein Cse60</fullName>
    </recommendedName>
</protein>
<dbReference type="InterPro" id="IPR020296">
    <property type="entry name" value="Spore_Cse60"/>
</dbReference>
<proteinExistence type="predicted"/>
<dbReference type="Proteomes" id="UP000678895">
    <property type="component" value="Unassembled WGS sequence"/>
</dbReference>
<evidence type="ECO:0008006" key="3">
    <source>
        <dbReference type="Google" id="ProtNLM"/>
    </source>
</evidence>
<dbReference type="AlphaFoldDB" id="A0A919Y215"/>
<dbReference type="RefSeq" id="WP_301624462.1">
    <property type="nucleotide sequence ID" value="NZ_BORS01000001.1"/>
</dbReference>